<sequence>MKVFIQCISIIILTCSCNVQDVLGSNVIFQSGECKYNPEIFHNFTIRVVNNTVNLEMITKRTFDRGFKAHVDFSISLSKTNRYQRVFAHTVDVCSVTRALKKNIFKAWFQSMLDHSNFMYNCPVVAGHYFLRNWKVDSQLVPQYLYAGNYRVIAHFFYGKLKSKNEETALDERRVEFLSSNSSFNPKYYKSFSLSVSKRTLNMNMELLLPIQRGFRAHFDYQLRLANAKTYQTLFSHNIDVCATVSNVKGGLFKSWFKSMTEKSNFMLNCPVVPGTYYLHDWEMGSSLTHQFLHPGEYRGRVNFFYGKYMTKSEIRVLSFTIDSILCN</sequence>
<evidence type="ECO:0000313" key="3">
    <source>
        <dbReference type="Proteomes" id="UP000504633"/>
    </source>
</evidence>
<dbReference type="InterPro" id="IPR010512">
    <property type="entry name" value="DUF1091"/>
</dbReference>
<name>A0A6J1LSN9_DROHY</name>
<dbReference type="RefSeq" id="XP_023168122.2">
    <property type="nucleotide sequence ID" value="XM_023312354.2"/>
</dbReference>
<dbReference type="GeneID" id="111597557"/>
<proteinExistence type="predicted"/>
<protein>
    <submittedName>
        <fullName evidence="4">Uncharacterized protein LOC111597557</fullName>
    </submittedName>
</protein>
<dbReference type="OrthoDB" id="7848276at2759"/>
<evidence type="ECO:0000256" key="1">
    <source>
        <dbReference type="ARBA" id="ARBA00022729"/>
    </source>
</evidence>
<gene>
    <name evidence="4" type="primary">LOC111597557</name>
</gene>
<dbReference type="Proteomes" id="UP000504633">
    <property type="component" value="Unplaced"/>
</dbReference>
<dbReference type="SMART" id="SM00697">
    <property type="entry name" value="DM8"/>
    <property type="match status" value="2"/>
</dbReference>
<keyword evidence="1 2" id="KW-0732">Signal</keyword>
<dbReference type="KEGG" id="dhe:111597557"/>
<dbReference type="AlphaFoldDB" id="A0A6J1LSN9"/>
<dbReference type="PROSITE" id="PS51257">
    <property type="entry name" value="PROKAR_LIPOPROTEIN"/>
    <property type="match status" value="1"/>
</dbReference>
<feature type="chain" id="PRO_5026837187" evidence="2">
    <location>
        <begin position="25"/>
        <end position="328"/>
    </location>
</feature>
<dbReference type="Pfam" id="PF06477">
    <property type="entry name" value="DUF1091"/>
    <property type="match status" value="2"/>
</dbReference>
<keyword evidence="3" id="KW-1185">Reference proteome</keyword>
<dbReference type="Gene3D" id="2.70.220.10">
    <property type="entry name" value="Ganglioside GM2 activator"/>
    <property type="match status" value="1"/>
</dbReference>
<accession>A0A6J1LSN9</accession>
<feature type="signal peptide" evidence="2">
    <location>
        <begin position="1"/>
        <end position="24"/>
    </location>
</feature>
<dbReference type="PANTHER" id="PTHR20898">
    <property type="entry name" value="DAEDALUS ON 3-RELATED-RELATED"/>
    <property type="match status" value="1"/>
</dbReference>
<evidence type="ECO:0000313" key="4">
    <source>
        <dbReference type="RefSeq" id="XP_023168122.2"/>
    </source>
</evidence>
<evidence type="ECO:0000256" key="2">
    <source>
        <dbReference type="SAM" id="SignalP"/>
    </source>
</evidence>
<organism evidence="3 4">
    <name type="scientific">Drosophila hydei</name>
    <name type="common">Fruit fly</name>
    <dbReference type="NCBI Taxonomy" id="7224"/>
    <lineage>
        <taxon>Eukaryota</taxon>
        <taxon>Metazoa</taxon>
        <taxon>Ecdysozoa</taxon>
        <taxon>Arthropoda</taxon>
        <taxon>Hexapoda</taxon>
        <taxon>Insecta</taxon>
        <taxon>Pterygota</taxon>
        <taxon>Neoptera</taxon>
        <taxon>Endopterygota</taxon>
        <taxon>Diptera</taxon>
        <taxon>Brachycera</taxon>
        <taxon>Muscomorpha</taxon>
        <taxon>Ephydroidea</taxon>
        <taxon>Drosophilidae</taxon>
        <taxon>Drosophila</taxon>
    </lineage>
</organism>
<dbReference type="OMA" id="GLFKSWF"/>
<reference evidence="4" key="1">
    <citation type="submission" date="2025-08" db="UniProtKB">
        <authorList>
            <consortium name="RefSeq"/>
        </authorList>
    </citation>
    <scope>IDENTIFICATION</scope>
    <source>
        <strain evidence="4">15085-1641.00</strain>
        <tissue evidence="4">Whole body</tissue>
    </source>
</reference>
<dbReference type="PANTHER" id="PTHR20898:SF0">
    <property type="entry name" value="DAEDALUS ON 3-RELATED"/>
    <property type="match status" value="1"/>
</dbReference>
<dbReference type="InterPro" id="IPR036846">
    <property type="entry name" value="GM2-AP_sf"/>
</dbReference>